<dbReference type="InterPro" id="IPR022543">
    <property type="entry name" value="DUF2572"/>
</dbReference>
<accession>A0A377I6G9</accession>
<dbReference type="Pfam" id="PF10833">
    <property type="entry name" value="DUF2572"/>
    <property type="match status" value="1"/>
</dbReference>
<dbReference type="AlphaFoldDB" id="A0A377I6G9"/>
<proteinExistence type="predicted"/>
<evidence type="ECO:0000313" key="2">
    <source>
        <dbReference type="Proteomes" id="UP000254465"/>
    </source>
</evidence>
<dbReference type="RefSeq" id="WP_017806952.1">
    <property type="nucleotide sequence ID" value="NZ_JBANLW010000048.1"/>
</dbReference>
<organism evidence="1 2">
    <name type="scientific">Avibacterium paragallinarum</name>
    <name type="common">Haemophilus gallinarum</name>
    <dbReference type="NCBI Taxonomy" id="728"/>
    <lineage>
        <taxon>Bacteria</taxon>
        <taxon>Pseudomonadati</taxon>
        <taxon>Pseudomonadota</taxon>
        <taxon>Gammaproteobacteria</taxon>
        <taxon>Pasteurellales</taxon>
        <taxon>Pasteurellaceae</taxon>
        <taxon>Avibacterium</taxon>
    </lineage>
</organism>
<name>A0A377I6G9_AVIPA</name>
<gene>
    <name evidence="1" type="ORF">NCTC11296_00241</name>
</gene>
<protein>
    <submittedName>
        <fullName evidence="1">Type II secretory pathway, pseudopilin</fullName>
    </submittedName>
</protein>
<evidence type="ECO:0000313" key="1">
    <source>
        <dbReference type="EMBL" id="STO70359.1"/>
    </source>
</evidence>
<sequence length="221" mass="25893">MIVQKGIATLSLLILISSLLMITMFFNQEILHLYLAMNVQKQHYFKNDLTLIEMSRTQASQTCEQLPIDYPSSIYHLVFKNTEKNDRTSHFSWCERISLFRNIPNKSMNEGDFNVYFSPSSLSLFADKLKQFDKNHHSLYWFSTPMKEWDITGNIKAVIVSEGDLIIRGQGEIRGAVITKGKLIISDEIKLIYNKNVINEVVEHYRFWRLAKRSWNDFETL</sequence>
<dbReference type="EMBL" id="UGHK01000001">
    <property type="protein sequence ID" value="STO70359.1"/>
    <property type="molecule type" value="Genomic_DNA"/>
</dbReference>
<reference evidence="1 2" key="1">
    <citation type="submission" date="2018-06" db="EMBL/GenBank/DDBJ databases">
        <authorList>
            <consortium name="Pathogen Informatics"/>
            <person name="Doyle S."/>
        </authorList>
    </citation>
    <scope>NUCLEOTIDE SEQUENCE [LARGE SCALE GENOMIC DNA]</scope>
    <source>
        <strain evidence="1 2">NCTC11296</strain>
    </source>
</reference>
<dbReference type="Proteomes" id="UP000254465">
    <property type="component" value="Unassembled WGS sequence"/>
</dbReference>